<evidence type="ECO:0000256" key="1">
    <source>
        <dbReference type="SAM" id="MobiDB-lite"/>
    </source>
</evidence>
<gene>
    <name evidence="2" type="ORF">Poly51_62430</name>
</gene>
<reference evidence="2 3" key="1">
    <citation type="submission" date="2019-02" db="EMBL/GenBank/DDBJ databases">
        <title>Deep-cultivation of Planctomycetes and their phenomic and genomic characterization uncovers novel biology.</title>
        <authorList>
            <person name="Wiegand S."/>
            <person name="Jogler M."/>
            <person name="Boedeker C."/>
            <person name="Pinto D."/>
            <person name="Vollmers J."/>
            <person name="Rivas-Marin E."/>
            <person name="Kohn T."/>
            <person name="Peeters S.H."/>
            <person name="Heuer A."/>
            <person name="Rast P."/>
            <person name="Oberbeckmann S."/>
            <person name="Bunk B."/>
            <person name="Jeske O."/>
            <person name="Meyerdierks A."/>
            <person name="Storesund J.E."/>
            <person name="Kallscheuer N."/>
            <person name="Luecker S."/>
            <person name="Lage O.M."/>
            <person name="Pohl T."/>
            <person name="Merkel B.J."/>
            <person name="Hornburger P."/>
            <person name="Mueller R.-W."/>
            <person name="Bruemmer F."/>
            <person name="Labrenz M."/>
            <person name="Spormann A.M."/>
            <person name="Op Den Camp H."/>
            <person name="Overmann J."/>
            <person name="Amann R."/>
            <person name="Jetten M.S.M."/>
            <person name="Mascher T."/>
            <person name="Medema M.H."/>
            <person name="Devos D.P."/>
            <person name="Kaster A.-K."/>
            <person name="Ovreas L."/>
            <person name="Rohde M."/>
            <person name="Galperin M.Y."/>
            <person name="Jogler C."/>
        </authorList>
    </citation>
    <scope>NUCLEOTIDE SEQUENCE [LARGE SCALE GENOMIC DNA]</scope>
    <source>
        <strain evidence="2 3">Poly51</strain>
    </source>
</reference>
<dbReference type="Proteomes" id="UP000318288">
    <property type="component" value="Unassembled WGS sequence"/>
</dbReference>
<proteinExistence type="predicted"/>
<evidence type="ECO:0000313" key="2">
    <source>
        <dbReference type="EMBL" id="TWU43664.1"/>
    </source>
</evidence>
<evidence type="ECO:0000313" key="3">
    <source>
        <dbReference type="Proteomes" id="UP000318288"/>
    </source>
</evidence>
<protein>
    <submittedName>
        <fullName evidence="2">Uncharacterized protein</fullName>
    </submittedName>
</protein>
<dbReference type="AlphaFoldDB" id="A0A5C6E576"/>
<organism evidence="2 3">
    <name type="scientific">Rubripirellula tenax</name>
    <dbReference type="NCBI Taxonomy" id="2528015"/>
    <lineage>
        <taxon>Bacteria</taxon>
        <taxon>Pseudomonadati</taxon>
        <taxon>Planctomycetota</taxon>
        <taxon>Planctomycetia</taxon>
        <taxon>Pirellulales</taxon>
        <taxon>Pirellulaceae</taxon>
        <taxon>Rubripirellula</taxon>
    </lineage>
</organism>
<name>A0A5C6E576_9BACT</name>
<keyword evidence="3" id="KW-1185">Reference proteome</keyword>
<sequence>MVGELIEAGDAAVPWLIRELEGTDEVAHMRSLGFILCQINDPRSVPALIRAVGRPRRWRDQTTDGESREDSKIIKAFLASDDFWHSPILCPTGCGPTLPEPIQAALERITGHLPPKHATDRTRIAWVWKPGEYAFQTVEVGKAKMSEYQKRQRHWQSWWDKHGSEFLTTAELSKWNAESVPEQTIEESLNDGTTPVVAAGRKPSGIAAPDGSRRSTNTFSRVRMDVVNRVGTEAGLAFFPTGPNEKLGPVQTIQWTQSIDRPYAVDFDRGRTFMLHEGQEPGDSFEDWADRWQIDFRLDGIAHRTRTWLVDNSRWDSIDKDVANPRPIELNVEDECTDRDGYRNVRSQEPVTYLFITHEGNSGILRIDPPTDELGTRSFRYRLWDKGVVLTDLPFPKPEVPAEYASLRWGEPVSVTLQTSAPGAACMYSLGDIEPTVLPESAISDDWDDIHANQENLYFYYKGGYYGVGNDRWKNDAARKLLYDADMVAANFFVSELNASRTKYVVTKRLAPELVFNNIDYDGDAGEGPVTGFSPEMFDTISPAEALVHRDRIIGPEKTRFSIDASQPCVVLAKLSGKLVMVQVQKLDAETNTITLRYKIAETIDKR</sequence>
<dbReference type="EMBL" id="SJPW01000015">
    <property type="protein sequence ID" value="TWU43664.1"/>
    <property type="molecule type" value="Genomic_DNA"/>
</dbReference>
<comment type="caution">
    <text evidence="2">The sequence shown here is derived from an EMBL/GenBank/DDBJ whole genome shotgun (WGS) entry which is preliminary data.</text>
</comment>
<accession>A0A5C6E576</accession>
<feature type="region of interest" description="Disordered" evidence="1">
    <location>
        <begin position="194"/>
        <end position="216"/>
    </location>
</feature>